<dbReference type="Proteomes" id="UP000823775">
    <property type="component" value="Unassembled WGS sequence"/>
</dbReference>
<sequence length="224" mass="25158">MVEEKHESWNSSSLNKKAESISSRINRLHNAQGEGMRLTCEVRGEKEKGVVSPVLWVWVFPVLRGEEVEREVNVAGRGLTAMVSPVVEETAAMPFPGGGRKAAGRGGAGCMWAEKMGRRERVRESGAREEEERDPAALRRCCCLRRKEGGEATGGYWWFWVLLVVFWRVWDGREGGRLPALMEVGGRRRGERERGRSAAAAIVRGERWRKMRKCLGFGGGMKNK</sequence>
<dbReference type="EMBL" id="JACEIK010008252">
    <property type="protein sequence ID" value="MCE3051189.1"/>
    <property type="molecule type" value="Genomic_DNA"/>
</dbReference>
<gene>
    <name evidence="1" type="ORF">HAX54_049092</name>
</gene>
<keyword evidence="2" id="KW-1185">Reference proteome</keyword>
<proteinExistence type="predicted"/>
<reference evidence="1 2" key="1">
    <citation type="journal article" date="2021" name="BMC Genomics">
        <title>Datura genome reveals duplications of psychoactive alkaloid biosynthetic genes and high mutation rate following tissue culture.</title>
        <authorList>
            <person name="Rajewski A."/>
            <person name="Carter-House D."/>
            <person name="Stajich J."/>
            <person name="Litt A."/>
        </authorList>
    </citation>
    <scope>NUCLEOTIDE SEQUENCE [LARGE SCALE GENOMIC DNA]</scope>
    <source>
        <strain evidence="1">AR-01</strain>
    </source>
</reference>
<comment type="caution">
    <text evidence="1">The sequence shown here is derived from an EMBL/GenBank/DDBJ whole genome shotgun (WGS) entry which is preliminary data.</text>
</comment>
<protein>
    <submittedName>
        <fullName evidence="1">Uncharacterized protein</fullName>
    </submittedName>
</protein>
<name>A0ABS8WM75_DATST</name>
<organism evidence="1 2">
    <name type="scientific">Datura stramonium</name>
    <name type="common">Jimsonweed</name>
    <name type="synonym">Common thornapple</name>
    <dbReference type="NCBI Taxonomy" id="4076"/>
    <lineage>
        <taxon>Eukaryota</taxon>
        <taxon>Viridiplantae</taxon>
        <taxon>Streptophyta</taxon>
        <taxon>Embryophyta</taxon>
        <taxon>Tracheophyta</taxon>
        <taxon>Spermatophyta</taxon>
        <taxon>Magnoliopsida</taxon>
        <taxon>eudicotyledons</taxon>
        <taxon>Gunneridae</taxon>
        <taxon>Pentapetalae</taxon>
        <taxon>asterids</taxon>
        <taxon>lamiids</taxon>
        <taxon>Solanales</taxon>
        <taxon>Solanaceae</taxon>
        <taxon>Solanoideae</taxon>
        <taxon>Datureae</taxon>
        <taxon>Datura</taxon>
    </lineage>
</organism>
<evidence type="ECO:0000313" key="2">
    <source>
        <dbReference type="Proteomes" id="UP000823775"/>
    </source>
</evidence>
<accession>A0ABS8WM75</accession>
<evidence type="ECO:0000313" key="1">
    <source>
        <dbReference type="EMBL" id="MCE3051189.1"/>
    </source>
</evidence>